<sequence>MIFFAIVLLIMGDVFNTSHATTFESSACGKAKGCYQPSTGIAYSYRILSSSLIEMEFYLENGGSQGVRLLQQLRGLRYHNKYMVSQPQALTDYKIVKESSGLSHKVRHRLNKAHGT</sequence>
<proteinExistence type="predicted"/>
<name>A0A1I7XTS8_HETBA</name>
<dbReference type="Proteomes" id="UP000095283">
    <property type="component" value="Unplaced"/>
</dbReference>
<organism evidence="2 3">
    <name type="scientific">Heterorhabditis bacteriophora</name>
    <name type="common">Entomopathogenic nematode worm</name>
    <dbReference type="NCBI Taxonomy" id="37862"/>
    <lineage>
        <taxon>Eukaryota</taxon>
        <taxon>Metazoa</taxon>
        <taxon>Ecdysozoa</taxon>
        <taxon>Nematoda</taxon>
        <taxon>Chromadorea</taxon>
        <taxon>Rhabditida</taxon>
        <taxon>Rhabditina</taxon>
        <taxon>Rhabditomorpha</taxon>
        <taxon>Strongyloidea</taxon>
        <taxon>Heterorhabditidae</taxon>
        <taxon>Heterorhabditis</taxon>
    </lineage>
</organism>
<dbReference type="AlphaFoldDB" id="A0A1I7XTS8"/>
<feature type="signal peptide" evidence="1">
    <location>
        <begin position="1"/>
        <end position="20"/>
    </location>
</feature>
<dbReference type="WBParaSite" id="Hba_21149">
    <property type="protein sequence ID" value="Hba_21149"/>
    <property type="gene ID" value="Hba_21149"/>
</dbReference>
<reference evidence="3" key="1">
    <citation type="submission" date="2016-11" db="UniProtKB">
        <authorList>
            <consortium name="WormBaseParasite"/>
        </authorList>
    </citation>
    <scope>IDENTIFICATION</scope>
</reference>
<feature type="chain" id="PRO_5009311402" evidence="1">
    <location>
        <begin position="21"/>
        <end position="116"/>
    </location>
</feature>
<accession>A0A1I7XTS8</accession>
<evidence type="ECO:0000313" key="2">
    <source>
        <dbReference type="Proteomes" id="UP000095283"/>
    </source>
</evidence>
<keyword evidence="2" id="KW-1185">Reference proteome</keyword>
<evidence type="ECO:0000313" key="3">
    <source>
        <dbReference type="WBParaSite" id="Hba_21149"/>
    </source>
</evidence>
<protein>
    <submittedName>
        <fullName evidence="3">Secreted protein</fullName>
    </submittedName>
</protein>
<evidence type="ECO:0000256" key="1">
    <source>
        <dbReference type="SAM" id="SignalP"/>
    </source>
</evidence>
<keyword evidence="1" id="KW-0732">Signal</keyword>